<dbReference type="EMBL" id="CP024786">
    <property type="protein sequence ID" value="AUB42963.1"/>
    <property type="molecule type" value="Genomic_DNA"/>
</dbReference>
<name>A0A2K8T5V6_9NOSO</name>
<sequence length="43" mass="5294">MHQESFQNPTKICYCGYAESRFQFDGYALDFLVWQFRWSSYSR</sequence>
<accession>A0A2K8T5V6</accession>
<keyword evidence="1" id="KW-0614">Plasmid</keyword>
<gene>
    <name evidence="1" type="ORF">COO91_09117</name>
</gene>
<evidence type="ECO:0000313" key="2">
    <source>
        <dbReference type="Proteomes" id="UP000232003"/>
    </source>
</evidence>
<proteinExistence type="predicted"/>
<keyword evidence="2" id="KW-1185">Reference proteome</keyword>
<protein>
    <submittedName>
        <fullName evidence="1">Uncharacterized protein</fullName>
    </submittedName>
</protein>
<organism evidence="1 2">
    <name type="scientific">Nostoc flagelliforme CCNUN1</name>
    <dbReference type="NCBI Taxonomy" id="2038116"/>
    <lineage>
        <taxon>Bacteria</taxon>
        <taxon>Bacillati</taxon>
        <taxon>Cyanobacteriota</taxon>
        <taxon>Cyanophyceae</taxon>
        <taxon>Nostocales</taxon>
        <taxon>Nostocaceae</taxon>
        <taxon>Nostoc</taxon>
    </lineage>
</organism>
<evidence type="ECO:0000313" key="1">
    <source>
        <dbReference type="EMBL" id="AUB42963.1"/>
    </source>
</evidence>
<geneLocation type="plasmid" evidence="2">
    <name>pnfsy01</name>
</geneLocation>
<dbReference type="KEGG" id="nfl:COO91_09117"/>
<dbReference type="AlphaFoldDB" id="A0A2K8T5V6"/>
<dbReference type="Proteomes" id="UP000232003">
    <property type="component" value="Plasmid pNFSY01"/>
</dbReference>
<reference evidence="1 2" key="1">
    <citation type="submission" date="2017-11" db="EMBL/GenBank/DDBJ databases">
        <title>Complete genome of a free-living desiccation-tolerant cyanobacterium and its photosynthetic adaptation to extreme terrestrial habitat.</title>
        <authorList>
            <person name="Shang J."/>
        </authorList>
    </citation>
    <scope>NUCLEOTIDE SEQUENCE [LARGE SCALE GENOMIC DNA]</scope>
    <source>
        <strain evidence="1 2">CCNUN1</strain>
        <plasmid evidence="2">pnfsy01</plasmid>
    </source>
</reference>